<name>A0ABM7G3D8_9SPHN</name>
<evidence type="ECO:0000313" key="3">
    <source>
        <dbReference type="Proteomes" id="UP001059971"/>
    </source>
</evidence>
<feature type="compositionally biased region" description="Low complexity" evidence="1">
    <location>
        <begin position="1"/>
        <end position="10"/>
    </location>
</feature>
<feature type="region of interest" description="Disordered" evidence="1">
    <location>
        <begin position="1"/>
        <end position="65"/>
    </location>
</feature>
<gene>
    <name evidence="2" type="ORF">SBA_ch1_25900</name>
</gene>
<proteinExistence type="predicted"/>
<evidence type="ECO:0000256" key="1">
    <source>
        <dbReference type="SAM" id="MobiDB-lite"/>
    </source>
</evidence>
<evidence type="ECO:0000313" key="2">
    <source>
        <dbReference type="EMBL" id="BBF70390.1"/>
    </source>
</evidence>
<protein>
    <recommendedName>
        <fullName evidence="4">Stereocilin</fullName>
    </recommendedName>
</protein>
<evidence type="ECO:0008006" key="4">
    <source>
        <dbReference type="Google" id="ProtNLM"/>
    </source>
</evidence>
<dbReference type="RefSeq" id="WP_224549910.1">
    <property type="nucleotide sequence ID" value="NZ_AP018817.1"/>
</dbReference>
<organism evidence="2 3">
    <name type="scientific">Sphingomonas bisphenolicum</name>
    <dbReference type="NCBI Taxonomy" id="296544"/>
    <lineage>
        <taxon>Bacteria</taxon>
        <taxon>Pseudomonadati</taxon>
        <taxon>Pseudomonadota</taxon>
        <taxon>Alphaproteobacteria</taxon>
        <taxon>Sphingomonadales</taxon>
        <taxon>Sphingomonadaceae</taxon>
        <taxon>Sphingomonas</taxon>
    </lineage>
</organism>
<dbReference type="EMBL" id="AP018817">
    <property type="protein sequence ID" value="BBF70390.1"/>
    <property type="molecule type" value="Genomic_DNA"/>
</dbReference>
<dbReference type="Proteomes" id="UP001059971">
    <property type="component" value="Chromosome 1"/>
</dbReference>
<accession>A0ABM7G3D8</accession>
<keyword evidence="3" id="KW-1185">Reference proteome</keyword>
<feature type="compositionally biased region" description="Low complexity" evidence="1">
    <location>
        <begin position="27"/>
        <end position="38"/>
    </location>
</feature>
<sequence>MATRPDTGPDGVPPPDRIDPQSPDEMPAPVTPEETPMTEPDEITPVGPDYDQPDSAPTELPPPPD</sequence>
<reference evidence="2" key="1">
    <citation type="submission" date="2018-07" db="EMBL/GenBank/DDBJ databases">
        <title>Complete genome sequence of Sphingomonas bisphenolicum strain AO1, a bisphenol A degradative bacterium isolated from Japanese farm field.</title>
        <authorList>
            <person name="Murakami M."/>
            <person name="Koh M."/>
            <person name="Koba S."/>
            <person name="Matsumura Y."/>
        </authorList>
    </citation>
    <scope>NUCLEOTIDE SEQUENCE</scope>
    <source>
        <strain evidence="2">AO1</strain>
    </source>
</reference>